<protein>
    <submittedName>
        <fullName evidence="2">C4-dicarboxylate ABC transporter</fullName>
    </submittedName>
</protein>
<organism evidence="2 3">
    <name type="scientific">Halostagnicola larsenii XH-48</name>
    <dbReference type="NCBI Taxonomy" id="797299"/>
    <lineage>
        <taxon>Archaea</taxon>
        <taxon>Methanobacteriati</taxon>
        <taxon>Methanobacteriota</taxon>
        <taxon>Stenosarchaea group</taxon>
        <taxon>Halobacteria</taxon>
        <taxon>Halobacteriales</taxon>
        <taxon>Natrialbaceae</taxon>
        <taxon>Halostagnicola</taxon>
    </lineage>
</organism>
<dbReference type="STRING" id="797299.HALLA_08470"/>
<dbReference type="PATRIC" id="fig|797299.3.peg.735"/>
<dbReference type="HOGENOM" id="CLU_110564_0_0_2"/>
<dbReference type="KEGG" id="hlr:HALLA_08470"/>
<dbReference type="GeneID" id="25144512"/>
<dbReference type="InterPro" id="IPR015001">
    <property type="entry name" value="DUF1850"/>
</dbReference>
<dbReference type="RefSeq" id="WP_084568919.1">
    <property type="nucleotide sequence ID" value="NZ_CP007055.1"/>
</dbReference>
<reference evidence="2 3" key="1">
    <citation type="submission" date="2014-01" db="EMBL/GenBank/DDBJ databases">
        <authorList>
            <consortium name="DOE Joint Genome Institute"/>
            <person name="Anderson I."/>
            <person name="Huntemann M."/>
            <person name="Han J."/>
            <person name="Chen A."/>
            <person name="Kyrpides N."/>
            <person name="Mavromatis K."/>
            <person name="Markowitz V."/>
            <person name="Palaniappan K."/>
            <person name="Ivanova N."/>
            <person name="Schaumberg A."/>
            <person name="Pati A."/>
            <person name="Liolios K."/>
            <person name="Nordberg H.P."/>
            <person name="Cantor M.N."/>
            <person name="Hua S.X."/>
            <person name="Woyke T."/>
        </authorList>
    </citation>
    <scope>NUCLEOTIDE SEQUENCE [LARGE SCALE GENOMIC DNA]</scope>
    <source>
        <strain evidence="2 3">XH-48</strain>
    </source>
</reference>
<evidence type="ECO:0000256" key="1">
    <source>
        <dbReference type="SAM" id="MobiDB-lite"/>
    </source>
</evidence>
<gene>
    <name evidence="2" type="ORF">HALLA_08470</name>
</gene>
<evidence type="ECO:0000313" key="3">
    <source>
        <dbReference type="Proteomes" id="UP000019024"/>
    </source>
</evidence>
<evidence type="ECO:0000313" key="2">
    <source>
        <dbReference type="EMBL" id="AHF98892.1"/>
    </source>
</evidence>
<dbReference type="EMBL" id="CP007055">
    <property type="protein sequence ID" value="AHF98892.1"/>
    <property type="molecule type" value="Genomic_DNA"/>
</dbReference>
<accession>W0JPI9</accession>
<feature type="compositionally biased region" description="Polar residues" evidence="1">
    <location>
        <begin position="167"/>
        <end position="189"/>
    </location>
</feature>
<dbReference type="AlphaFoldDB" id="W0JPI9"/>
<keyword evidence="3" id="KW-1185">Reference proteome</keyword>
<feature type="region of interest" description="Disordered" evidence="1">
    <location>
        <begin position="163"/>
        <end position="217"/>
    </location>
</feature>
<proteinExistence type="predicted"/>
<dbReference type="Pfam" id="PF08905">
    <property type="entry name" value="DUF1850"/>
    <property type="match status" value="1"/>
</dbReference>
<dbReference type="Proteomes" id="UP000019024">
    <property type="component" value="Chromosome"/>
</dbReference>
<name>W0JPI9_9EURY</name>
<dbReference type="eggNOG" id="arCOG02990">
    <property type="taxonomic scope" value="Archaea"/>
</dbReference>
<dbReference type="OrthoDB" id="212141at2157"/>
<sequence>MDTLRRSLLAVAVLTAVVATAAIGASATPSETLVVTDAETGDTLLETPVSEGDNVTLAYTHSVEKTPVKDIYVVDDSELRTDRMVFHSHGAGLPSDADIEETDEGFVVRPNASYETLSVVPGSIAGHELVVVGERYDLVELSDGPVRITLEDRSVGDRITGLFASTGGPNESQWEPNSDESPWVPNSNGFHVEPTLELSDQQLPASDGPSATDPDTR</sequence>